<dbReference type="HOGENOM" id="CLU_034965_0_0_1"/>
<keyword evidence="3" id="KW-1185">Reference proteome</keyword>
<evidence type="ECO:0000259" key="1">
    <source>
        <dbReference type="Pfam" id="PF12937"/>
    </source>
</evidence>
<sequence length="567" mass="63175">MENPPKDSTPCLENDPSARIDTITLGTSHVNSSDIEAARGLGGCLVPSEGTATWIHILPHELVLLIFQLYAGMHTPVRNLVALTLVCKLWQHIVEGTPSLWCWISGEEALPRVRKALAMAKDAPLEIHYPEEGAKTDQETFFTEIYGRITHWRSLVVGTGNADTVVALLKSAVAPNLETLHLCGPYGWKGGPVTLFGGEQAPHALTDFKVHYIPVVMEPLRLSGLRSLELRELPIMSAEELLRVLSVSPALEHYCLQNLACLTDFTLPGHKKEFSTLHGVETRTIHLSHLRSLTLGGLPVSFVHLVLSIIRAPVLQGCFLDCRIDRHDQSPTSDLLTTHISHLIPVLAALTNEAEEIEINSFGDNDWTFTVGKFAIGTEGASALQRKHLDEMLEWLFGYLGGHLKALPVSLIFFELDVDSEWFTWVVSTLKVTKLELWTGPFRNRDPDQRPRNIISLLSQPLVSAPIKWLFPELESIDTNVVHEYGKSKILEMVKARHSYIETQGKDAGDSILKPFREIRLRGGRNNISKEVVPHAEFLDALQEAAKGAEIWWEEVKWTGNKDSGSK</sequence>
<feature type="domain" description="F-box" evidence="1">
    <location>
        <begin position="57"/>
        <end position="101"/>
    </location>
</feature>
<dbReference type="Gene3D" id="1.20.1280.50">
    <property type="match status" value="1"/>
</dbReference>
<evidence type="ECO:0000313" key="2">
    <source>
        <dbReference type="EMBL" id="KIO29605.1"/>
    </source>
</evidence>
<dbReference type="InterPro" id="IPR036047">
    <property type="entry name" value="F-box-like_dom_sf"/>
</dbReference>
<dbReference type="OrthoDB" id="3221235at2759"/>
<gene>
    <name evidence="2" type="ORF">M407DRAFT_227395</name>
</gene>
<dbReference type="SUPFAM" id="SSF81383">
    <property type="entry name" value="F-box domain"/>
    <property type="match status" value="1"/>
</dbReference>
<name>A0A0C3QEI4_9AGAM</name>
<proteinExistence type="predicted"/>
<reference evidence="3" key="2">
    <citation type="submission" date="2015-01" db="EMBL/GenBank/DDBJ databases">
        <title>Evolutionary Origins and Diversification of the Mycorrhizal Mutualists.</title>
        <authorList>
            <consortium name="DOE Joint Genome Institute"/>
            <consortium name="Mycorrhizal Genomics Consortium"/>
            <person name="Kohler A."/>
            <person name="Kuo A."/>
            <person name="Nagy L.G."/>
            <person name="Floudas D."/>
            <person name="Copeland A."/>
            <person name="Barry K.W."/>
            <person name="Cichocki N."/>
            <person name="Veneault-Fourrey C."/>
            <person name="LaButti K."/>
            <person name="Lindquist E.A."/>
            <person name="Lipzen A."/>
            <person name="Lundell T."/>
            <person name="Morin E."/>
            <person name="Murat C."/>
            <person name="Riley R."/>
            <person name="Ohm R."/>
            <person name="Sun H."/>
            <person name="Tunlid A."/>
            <person name="Henrissat B."/>
            <person name="Grigoriev I.V."/>
            <person name="Hibbett D.S."/>
            <person name="Martin F."/>
        </authorList>
    </citation>
    <scope>NUCLEOTIDE SEQUENCE [LARGE SCALE GENOMIC DNA]</scope>
    <source>
        <strain evidence="3">MUT 4182</strain>
    </source>
</reference>
<accession>A0A0C3QEI4</accession>
<organism evidence="2 3">
    <name type="scientific">Tulasnella calospora MUT 4182</name>
    <dbReference type="NCBI Taxonomy" id="1051891"/>
    <lineage>
        <taxon>Eukaryota</taxon>
        <taxon>Fungi</taxon>
        <taxon>Dikarya</taxon>
        <taxon>Basidiomycota</taxon>
        <taxon>Agaricomycotina</taxon>
        <taxon>Agaricomycetes</taxon>
        <taxon>Cantharellales</taxon>
        <taxon>Tulasnellaceae</taxon>
        <taxon>Tulasnella</taxon>
    </lineage>
</organism>
<reference evidence="2 3" key="1">
    <citation type="submission" date="2014-04" db="EMBL/GenBank/DDBJ databases">
        <authorList>
            <consortium name="DOE Joint Genome Institute"/>
            <person name="Kuo A."/>
            <person name="Girlanda M."/>
            <person name="Perotto S."/>
            <person name="Kohler A."/>
            <person name="Nagy L.G."/>
            <person name="Floudas D."/>
            <person name="Copeland A."/>
            <person name="Barry K.W."/>
            <person name="Cichocki N."/>
            <person name="Veneault-Fourrey C."/>
            <person name="LaButti K."/>
            <person name="Lindquist E.A."/>
            <person name="Lipzen A."/>
            <person name="Lundell T."/>
            <person name="Morin E."/>
            <person name="Murat C."/>
            <person name="Sun H."/>
            <person name="Tunlid A."/>
            <person name="Henrissat B."/>
            <person name="Grigoriev I.V."/>
            <person name="Hibbett D.S."/>
            <person name="Martin F."/>
            <person name="Nordberg H.P."/>
            <person name="Cantor M.N."/>
            <person name="Hua S.X."/>
        </authorList>
    </citation>
    <scope>NUCLEOTIDE SEQUENCE [LARGE SCALE GENOMIC DNA]</scope>
    <source>
        <strain evidence="2 3">MUT 4182</strain>
    </source>
</reference>
<dbReference type="EMBL" id="KN822981">
    <property type="protein sequence ID" value="KIO29605.1"/>
    <property type="molecule type" value="Genomic_DNA"/>
</dbReference>
<dbReference type="Proteomes" id="UP000054248">
    <property type="component" value="Unassembled WGS sequence"/>
</dbReference>
<dbReference type="AlphaFoldDB" id="A0A0C3QEI4"/>
<dbReference type="InterPro" id="IPR001810">
    <property type="entry name" value="F-box_dom"/>
</dbReference>
<evidence type="ECO:0000313" key="3">
    <source>
        <dbReference type="Proteomes" id="UP000054248"/>
    </source>
</evidence>
<dbReference type="Pfam" id="PF12937">
    <property type="entry name" value="F-box-like"/>
    <property type="match status" value="1"/>
</dbReference>
<protein>
    <recommendedName>
        <fullName evidence="1">F-box domain-containing protein</fullName>
    </recommendedName>
</protein>